<dbReference type="InterPro" id="IPR007197">
    <property type="entry name" value="rSAM"/>
</dbReference>
<organism evidence="6 7">
    <name type="scientific">Trichlorobacter thiogenes</name>
    <dbReference type="NCBI Taxonomy" id="115783"/>
    <lineage>
        <taxon>Bacteria</taxon>
        <taxon>Pseudomonadati</taxon>
        <taxon>Thermodesulfobacteriota</taxon>
        <taxon>Desulfuromonadia</taxon>
        <taxon>Geobacterales</taxon>
        <taxon>Geobacteraceae</taxon>
        <taxon>Trichlorobacter</taxon>
    </lineage>
</organism>
<gene>
    <name evidence="6" type="ORF">SAMN02745119_00120</name>
</gene>
<dbReference type="EMBL" id="FUWR01000001">
    <property type="protein sequence ID" value="SJZ34483.1"/>
    <property type="molecule type" value="Genomic_DNA"/>
</dbReference>
<accession>A0A1T4JWF1</accession>
<evidence type="ECO:0008006" key="8">
    <source>
        <dbReference type="Google" id="ProtNLM"/>
    </source>
</evidence>
<evidence type="ECO:0000313" key="7">
    <source>
        <dbReference type="Proteomes" id="UP000190102"/>
    </source>
</evidence>
<protein>
    <recommendedName>
        <fullName evidence="8">Radical SAM protein</fullName>
    </recommendedName>
</protein>
<evidence type="ECO:0000313" key="6">
    <source>
        <dbReference type="EMBL" id="SJZ34483.1"/>
    </source>
</evidence>
<evidence type="ECO:0000256" key="4">
    <source>
        <dbReference type="ARBA" id="ARBA00023004"/>
    </source>
</evidence>
<dbReference type="GO" id="GO:0051536">
    <property type="term" value="F:iron-sulfur cluster binding"/>
    <property type="evidence" value="ECO:0007669"/>
    <property type="project" value="UniProtKB-KW"/>
</dbReference>
<comment type="cofactor">
    <cofactor evidence="1">
        <name>[4Fe-4S] cluster</name>
        <dbReference type="ChEBI" id="CHEBI:49883"/>
    </cofactor>
</comment>
<keyword evidence="3" id="KW-0479">Metal-binding</keyword>
<dbReference type="GO" id="GO:0046872">
    <property type="term" value="F:metal ion binding"/>
    <property type="evidence" value="ECO:0007669"/>
    <property type="project" value="UniProtKB-KW"/>
</dbReference>
<keyword evidence="7" id="KW-1185">Reference proteome</keyword>
<name>A0A1T4JWF1_9BACT</name>
<proteinExistence type="predicted"/>
<keyword evidence="5" id="KW-0411">Iron-sulfur</keyword>
<dbReference type="STRING" id="115783.SAMN02745119_00120"/>
<keyword evidence="2" id="KW-0949">S-adenosyl-L-methionine</keyword>
<dbReference type="InterPro" id="IPR058240">
    <property type="entry name" value="rSAM_sf"/>
</dbReference>
<reference evidence="7" key="1">
    <citation type="submission" date="2017-02" db="EMBL/GenBank/DDBJ databases">
        <authorList>
            <person name="Varghese N."/>
            <person name="Submissions S."/>
        </authorList>
    </citation>
    <scope>NUCLEOTIDE SEQUENCE [LARGE SCALE GENOMIC DNA]</scope>
    <source>
        <strain evidence="7">ATCC BAA-34</strain>
    </source>
</reference>
<evidence type="ECO:0000256" key="2">
    <source>
        <dbReference type="ARBA" id="ARBA00022691"/>
    </source>
</evidence>
<dbReference type="SUPFAM" id="SSF102114">
    <property type="entry name" value="Radical SAM enzymes"/>
    <property type="match status" value="1"/>
</dbReference>
<dbReference type="GO" id="GO:0003824">
    <property type="term" value="F:catalytic activity"/>
    <property type="evidence" value="ECO:0007669"/>
    <property type="project" value="InterPro"/>
</dbReference>
<evidence type="ECO:0000256" key="5">
    <source>
        <dbReference type="ARBA" id="ARBA00023014"/>
    </source>
</evidence>
<dbReference type="SFLD" id="SFLDS00029">
    <property type="entry name" value="Radical_SAM"/>
    <property type="match status" value="1"/>
</dbReference>
<dbReference type="InterPro" id="IPR013785">
    <property type="entry name" value="Aldolase_TIM"/>
</dbReference>
<dbReference type="AlphaFoldDB" id="A0A1T4JWF1"/>
<dbReference type="Gene3D" id="3.20.20.70">
    <property type="entry name" value="Aldolase class I"/>
    <property type="match status" value="1"/>
</dbReference>
<sequence>MRPLLDMDTIQIEITNACVHECANCTRLVGHSKPFMMAMEQFRNAVDSLIDFPKMVGVMGGEPLIHPQFEEFCAYLRSRIPRERCGLWTTLPAGRERFASLIAQTFGSVLLNDHTHGDLFHGPILVSGDDLGLDTFTQWYCIDHCWIQNSWSASITPKGAFFCEVAAALDNQFQGPGGWPVEQDWWKKTPKDYVEQMERACVRCGAPYHLKARKDTDGIDDISYSNLQRLAELKSPKIGKGRFAVYTEGLVQDNFGLNSFRKDNSYFEKIAARYGLGLRQNRIGYLEPYMLGEEAANGCQR</sequence>
<dbReference type="RefSeq" id="WP_078788437.1">
    <property type="nucleotide sequence ID" value="NZ_FUWR01000001.1"/>
</dbReference>
<dbReference type="Proteomes" id="UP000190102">
    <property type="component" value="Unassembled WGS sequence"/>
</dbReference>
<dbReference type="OrthoDB" id="9765084at2"/>
<evidence type="ECO:0000256" key="3">
    <source>
        <dbReference type="ARBA" id="ARBA00022723"/>
    </source>
</evidence>
<keyword evidence="4" id="KW-0408">Iron</keyword>
<evidence type="ECO:0000256" key="1">
    <source>
        <dbReference type="ARBA" id="ARBA00001966"/>
    </source>
</evidence>